<accession>A0ABR7LRS4</accession>
<evidence type="ECO:0000256" key="7">
    <source>
        <dbReference type="SAM" id="MobiDB-lite"/>
    </source>
</evidence>
<sequence length="337" mass="33482">MKGSASVRGMVGAASAMFLVGTLTGVSATINDYPIFGGQALRYALAALVLFAAAGVHARRAPRGRTIAGPHRAGRRPTPREVLLLLALAATGLAGFNVFVVMATRHATPSTIGTVIATVPVVLALVGPLLERRRPSPLTVAAALVVTAGAALANGLGGGGLTGLLLSMGALAGEVGFSLLALPLLPGLGPIRVSAYSAAFAVPMLLIAGLVADGAGFLRVPTASEAAALLYLSAVVTTIAFFLWYDALPRLGTDRAGLFAGVIPVSAAIITVVLGLGRPGPAELAGVGLVAVGIVAGLAPRPLRSRPPHATPAIPPPSGCAVGAPPRGGCAAPTRSR</sequence>
<dbReference type="Pfam" id="PF00892">
    <property type="entry name" value="EamA"/>
    <property type="match status" value="2"/>
</dbReference>
<feature type="transmembrane region" description="Helical" evidence="8">
    <location>
        <begin position="137"/>
        <end position="157"/>
    </location>
</feature>
<organism evidence="10 11">
    <name type="scientific">Actinomadura alba</name>
    <dbReference type="NCBI Taxonomy" id="406431"/>
    <lineage>
        <taxon>Bacteria</taxon>
        <taxon>Bacillati</taxon>
        <taxon>Actinomycetota</taxon>
        <taxon>Actinomycetes</taxon>
        <taxon>Streptosporangiales</taxon>
        <taxon>Thermomonosporaceae</taxon>
        <taxon>Actinomadura</taxon>
    </lineage>
</organism>
<evidence type="ECO:0000256" key="8">
    <source>
        <dbReference type="SAM" id="Phobius"/>
    </source>
</evidence>
<comment type="subcellular location">
    <subcellularLocation>
        <location evidence="1">Cell membrane</location>
        <topology evidence="1">Multi-pass membrane protein</topology>
    </subcellularLocation>
</comment>
<name>A0ABR7LRS4_9ACTN</name>
<feature type="transmembrane region" description="Helical" evidence="8">
    <location>
        <begin position="257"/>
        <end position="276"/>
    </location>
</feature>
<dbReference type="InterPro" id="IPR037185">
    <property type="entry name" value="EmrE-like"/>
</dbReference>
<evidence type="ECO:0000256" key="2">
    <source>
        <dbReference type="ARBA" id="ARBA00007362"/>
    </source>
</evidence>
<reference evidence="10 11" key="1">
    <citation type="submission" date="2020-06" db="EMBL/GenBank/DDBJ databases">
        <title>Actinomadura xiongansis sp. nov., isolated from soil of Baiyangdian.</title>
        <authorList>
            <person name="Zhang X."/>
        </authorList>
    </citation>
    <scope>NUCLEOTIDE SEQUENCE [LARGE SCALE GENOMIC DNA]</scope>
    <source>
        <strain evidence="10 11">HBUM206468</strain>
    </source>
</reference>
<evidence type="ECO:0000256" key="4">
    <source>
        <dbReference type="ARBA" id="ARBA00022692"/>
    </source>
</evidence>
<protein>
    <submittedName>
        <fullName evidence="10">DMT family transporter</fullName>
    </submittedName>
</protein>
<feature type="transmembrane region" description="Helical" evidence="8">
    <location>
        <begin position="110"/>
        <end position="130"/>
    </location>
</feature>
<keyword evidence="11" id="KW-1185">Reference proteome</keyword>
<keyword evidence="6 8" id="KW-0472">Membrane</keyword>
<feature type="transmembrane region" description="Helical" evidence="8">
    <location>
        <begin position="197"/>
        <end position="220"/>
    </location>
</feature>
<dbReference type="Proteomes" id="UP000805614">
    <property type="component" value="Unassembled WGS sequence"/>
</dbReference>
<dbReference type="InterPro" id="IPR000620">
    <property type="entry name" value="EamA_dom"/>
</dbReference>
<evidence type="ECO:0000256" key="5">
    <source>
        <dbReference type="ARBA" id="ARBA00022989"/>
    </source>
</evidence>
<feature type="transmembrane region" description="Helical" evidence="8">
    <location>
        <begin position="226"/>
        <end position="245"/>
    </location>
</feature>
<feature type="transmembrane region" description="Helical" evidence="8">
    <location>
        <begin position="44"/>
        <end position="61"/>
    </location>
</feature>
<dbReference type="EMBL" id="JABVEC010000011">
    <property type="protein sequence ID" value="MBC6467128.1"/>
    <property type="molecule type" value="Genomic_DNA"/>
</dbReference>
<feature type="region of interest" description="Disordered" evidence="7">
    <location>
        <begin position="306"/>
        <end position="337"/>
    </location>
</feature>
<feature type="domain" description="EamA" evidence="9">
    <location>
        <begin position="9"/>
        <end position="154"/>
    </location>
</feature>
<keyword evidence="3" id="KW-1003">Cell membrane</keyword>
<dbReference type="PANTHER" id="PTHR42920:SF11">
    <property type="entry name" value="INNER MEMBRANE PROTEIN YTFF"/>
    <property type="match status" value="1"/>
</dbReference>
<evidence type="ECO:0000313" key="11">
    <source>
        <dbReference type="Proteomes" id="UP000805614"/>
    </source>
</evidence>
<evidence type="ECO:0000313" key="10">
    <source>
        <dbReference type="EMBL" id="MBC6467128.1"/>
    </source>
</evidence>
<proteinExistence type="inferred from homology"/>
<comment type="similarity">
    <text evidence="2">Belongs to the EamA transporter family.</text>
</comment>
<feature type="domain" description="EamA" evidence="9">
    <location>
        <begin position="180"/>
        <end position="295"/>
    </location>
</feature>
<dbReference type="PANTHER" id="PTHR42920">
    <property type="entry name" value="OS03G0707200 PROTEIN-RELATED"/>
    <property type="match status" value="1"/>
</dbReference>
<evidence type="ECO:0000256" key="6">
    <source>
        <dbReference type="ARBA" id="ARBA00023136"/>
    </source>
</evidence>
<dbReference type="RefSeq" id="WP_187244134.1">
    <property type="nucleotide sequence ID" value="NZ_BAAAOK010000004.1"/>
</dbReference>
<evidence type="ECO:0000256" key="1">
    <source>
        <dbReference type="ARBA" id="ARBA00004651"/>
    </source>
</evidence>
<feature type="compositionally biased region" description="Pro residues" evidence="7">
    <location>
        <begin position="309"/>
        <end position="318"/>
    </location>
</feature>
<comment type="caution">
    <text evidence="10">The sequence shown here is derived from an EMBL/GenBank/DDBJ whole genome shotgun (WGS) entry which is preliminary data.</text>
</comment>
<feature type="transmembrane region" description="Helical" evidence="8">
    <location>
        <begin position="163"/>
        <end position="185"/>
    </location>
</feature>
<dbReference type="InterPro" id="IPR051258">
    <property type="entry name" value="Diverse_Substrate_Transporter"/>
</dbReference>
<keyword evidence="5 8" id="KW-1133">Transmembrane helix</keyword>
<gene>
    <name evidence="10" type="ORF">HKK74_16690</name>
</gene>
<feature type="transmembrane region" description="Helical" evidence="8">
    <location>
        <begin position="282"/>
        <end position="299"/>
    </location>
</feature>
<evidence type="ECO:0000256" key="3">
    <source>
        <dbReference type="ARBA" id="ARBA00022475"/>
    </source>
</evidence>
<dbReference type="SUPFAM" id="SSF103481">
    <property type="entry name" value="Multidrug resistance efflux transporter EmrE"/>
    <property type="match status" value="2"/>
</dbReference>
<keyword evidence="4 8" id="KW-0812">Transmembrane</keyword>
<evidence type="ECO:0000259" key="9">
    <source>
        <dbReference type="Pfam" id="PF00892"/>
    </source>
</evidence>
<feature type="transmembrane region" description="Helical" evidence="8">
    <location>
        <begin position="82"/>
        <end position="104"/>
    </location>
</feature>